<organism evidence="10 11">
    <name type="scientific">Eumeta variegata</name>
    <name type="common">Bagworm moth</name>
    <name type="synonym">Eumeta japonica</name>
    <dbReference type="NCBI Taxonomy" id="151549"/>
    <lineage>
        <taxon>Eukaryota</taxon>
        <taxon>Metazoa</taxon>
        <taxon>Ecdysozoa</taxon>
        <taxon>Arthropoda</taxon>
        <taxon>Hexapoda</taxon>
        <taxon>Insecta</taxon>
        <taxon>Pterygota</taxon>
        <taxon>Neoptera</taxon>
        <taxon>Endopterygota</taxon>
        <taxon>Lepidoptera</taxon>
        <taxon>Glossata</taxon>
        <taxon>Ditrysia</taxon>
        <taxon>Tineoidea</taxon>
        <taxon>Psychidae</taxon>
        <taxon>Oiketicinae</taxon>
        <taxon>Eumeta</taxon>
    </lineage>
</organism>
<dbReference type="PRINTS" id="PR00385">
    <property type="entry name" value="P450"/>
</dbReference>
<protein>
    <submittedName>
        <fullName evidence="10">Cytochrome P450 4d2</fullName>
    </submittedName>
</protein>
<dbReference type="InterPro" id="IPR001128">
    <property type="entry name" value="Cyt_P450"/>
</dbReference>
<evidence type="ECO:0000256" key="6">
    <source>
        <dbReference type="ARBA" id="ARBA00023004"/>
    </source>
</evidence>
<evidence type="ECO:0000313" key="10">
    <source>
        <dbReference type="EMBL" id="GBP23752.1"/>
    </source>
</evidence>
<keyword evidence="6 8" id="KW-0408">Iron</keyword>
<sequence>MCVSVNAQKDSESEYVKAVTDISEVISKRIRHPLLRTDAFFKLSSAKMRHDQALSVLHRFTEQVVKDRRDALDAAETTLSNYDSEIGIKKKSAFLDLLLLSEIDGQKLDNKSVREEVDTFMFEGHDTTTSGICFTLYCLSKHSDVQEKVLQEQYELFGDDRHRHPTYNELGSMRYLEMVIRESLRLYPSVPLITRILTEDTKIAGTYVPKDTNLLISIFHMQRHPSIYEDPLVFKPERFDPAQRNHQNAYNWVAFSAGPRNCIGI</sequence>
<name>A0A4C1UCS2_EUMVA</name>
<keyword evidence="5 9" id="KW-0560">Oxidoreductase</keyword>
<comment type="similarity">
    <text evidence="2 9">Belongs to the cytochrome P450 family.</text>
</comment>
<dbReference type="PANTHER" id="PTHR24291:SF203">
    <property type="entry name" value="CYTOCHROME P450 4D1-RELATED"/>
    <property type="match status" value="1"/>
</dbReference>
<keyword evidence="7 9" id="KW-0503">Monooxygenase</keyword>
<dbReference type="OrthoDB" id="1470350at2759"/>
<evidence type="ECO:0000256" key="7">
    <source>
        <dbReference type="ARBA" id="ARBA00023033"/>
    </source>
</evidence>
<evidence type="ECO:0000256" key="5">
    <source>
        <dbReference type="ARBA" id="ARBA00023002"/>
    </source>
</evidence>
<feature type="binding site" description="axial binding residue" evidence="8">
    <location>
        <position position="262"/>
    </location>
    <ligand>
        <name>heme</name>
        <dbReference type="ChEBI" id="CHEBI:30413"/>
    </ligand>
    <ligandPart>
        <name>Fe</name>
        <dbReference type="ChEBI" id="CHEBI:18248"/>
    </ligandPart>
</feature>
<accession>A0A4C1UCS2</accession>
<dbReference type="Gene3D" id="1.10.630.10">
    <property type="entry name" value="Cytochrome P450"/>
    <property type="match status" value="1"/>
</dbReference>
<comment type="cofactor">
    <cofactor evidence="1 8">
        <name>heme</name>
        <dbReference type="ChEBI" id="CHEBI:30413"/>
    </cofactor>
</comment>
<evidence type="ECO:0000313" key="11">
    <source>
        <dbReference type="Proteomes" id="UP000299102"/>
    </source>
</evidence>
<evidence type="ECO:0000256" key="4">
    <source>
        <dbReference type="ARBA" id="ARBA00022723"/>
    </source>
</evidence>
<dbReference type="EMBL" id="BGZK01000153">
    <property type="protein sequence ID" value="GBP23752.1"/>
    <property type="molecule type" value="Genomic_DNA"/>
</dbReference>
<dbReference type="GO" id="GO:0004497">
    <property type="term" value="F:monooxygenase activity"/>
    <property type="evidence" value="ECO:0007669"/>
    <property type="project" value="UniProtKB-KW"/>
</dbReference>
<dbReference type="SUPFAM" id="SSF48264">
    <property type="entry name" value="Cytochrome P450"/>
    <property type="match status" value="1"/>
</dbReference>
<dbReference type="PRINTS" id="PR00463">
    <property type="entry name" value="EP450I"/>
</dbReference>
<dbReference type="PROSITE" id="PS00086">
    <property type="entry name" value="CYTOCHROME_P450"/>
    <property type="match status" value="1"/>
</dbReference>
<reference evidence="10 11" key="1">
    <citation type="journal article" date="2019" name="Commun. Biol.">
        <title>The bagworm genome reveals a unique fibroin gene that provides high tensile strength.</title>
        <authorList>
            <person name="Kono N."/>
            <person name="Nakamura H."/>
            <person name="Ohtoshi R."/>
            <person name="Tomita M."/>
            <person name="Numata K."/>
            <person name="Arakawa K."/>
        </authorList>
    </citation>
    <scope>NUCLEOTIDE SEQUENCE [LARGE SCALE GENOMIC DNA]</scope>
</reference>
<dbReference type="InterPro" id="IPR050196">
    <property type="entry name" value="Cytochrome_P450_Monoox"/>
</dbReference>
<keyword evidence="11" id="KW-1185">Reference proteome</keyword>
<evidence type="ECO:0000256" key="8">
    <source>
        <dbReference type="PIRSR" id="PIRSR602401-1"/>
    </source>
</evidence>
<dbReference type="GO" id="GO:0020037">
    <property type="term" value="F:heme binding"/>
    <property type="evidence" value="ECO:0007669"/>
    <property type="project" value="InterPro"/>
</dbReference>
<dbReference type="InterPro" id="IPR036396">
    <property type="entry name" value="Cyt_P450_sf"/>
</dbReference>
<evidence type="ECO:0000256" key="2">
    <source>
        <dbReference type="ARBA" id="ARBA00010617"/>
    </source>
</evidence>
<dbReference type="STRING" id="151549.A0A4C1UCS2"/>
<dbReference type="InterPro" id="IPR002401">
    <property type="entry name" value="Cyt_P450_E_grp-I"/>
</dbReference>
<dbReference type="AlphaFoldDB" id="A0A4C1UCS2"/>
<dbReference type="Proteomes" id="UP000299102">
    <property type="component" value="Unassembled WGS sequence"/>
</dbReference>
<dbReference type="InterPro" id="IPR017972">
    <property type="entry name" value="Cyt_P450_CS"/>
</dbReference>
<dbReference type="GO" id="GO:0005506">
    <property type="term" value="F:iron ion binding"/>
    <property type="evidence" value="ECO:0007669"/>
    <property type="project" value="InterPro"/>
</dbReference>
<keyword evidence="4 8" id="KW-0479">Metal-binding</keyword>
<proteinExistence type="inferred from homology"/>
<evidence type="ECO:0000256" key="9">
    <source>
        <dbReference type="RuleBase" id="RU000461"/>
    </source>
</evidence>
<dbReference type="PANTHER" id="PTHR24291">
    <property type="entry name" value="CYTOCHROME P450 FAMILY 4"/>
    <property type="match status" value="1"/>
</dbReference>
<keyword evidence="3 8" id="KW-0349">Heme</keyword>
<dbReference type="GO" id="GO:0016705">
    <property type="term" value="F:oxidoreductase activity, acting on paired donors, with incorporation or reduction of molecular oxygen"/>
    <property type="evidence" value="ECO:0007669"/>
    <property type="project" value="InterPro"/>
</dbReference>
<gene>
    <name evidence="10" type="primary">Cyp4d2</name>
    <name evidence="10" type="ORF">EVAR_13708_1</name>
</gene>
<evidence type="ECO:0000256" key="3">
    <source>
        <dbReference type="ARBA" id="ARBA00022617"/>
    </source>
</evidence>
<evidence type="ECO:0000256" key="1">
    <source>
        <dbReference type="ARBA" id="ARBA00001971"/>
    </source>
</evidence>
<dbReference type="Pfam" id="PF00067">
    <property type="entry name" value="p450"/>
    <property type="match status" value="1"/>
</dbReference>
<comment type="caution">
    <text evidence="10">The sequence shown here is derived from an EMBL/GenBank/DDBJ whole genome shotgun (WGS) entry which is preliminary data.</text>
</comment>